<keyword evidence="1" id="KW-0540">Nuclease</keyword>
<dbReference type="CDD" id="cd20075">
    <property type="entry name" value="XPF_nuclease_XPF_arch"/>
    <property type="match status" value="1"/>
</dbReference>
<evidence type="ECO:0000313" key="10">
    <source>
        <dbReference type="Proteomes" id="UP000076489"/>
    </source>
</evidence>
<dbReference type="Gene3D" id="1.10.150.20">
    <property type="entry name" value="5' to 3' exonuclease, C-terminal subdomain"/>
    <property type="match status" value="1"/>
</dbReference>
<dbReference type="PANTHER" id="PTHR10150:SF0">
    <property type="entry name" value="DNA REPAIR ENDONUCLEASE XPF"/>
    <property type="match status" value="1"/>
</dbReference>
<evidence type="ECO:0000256" key="6">
    <source>
        <dbReference type="ARBA" id="ARBA00023204"/>
    </source>
</evidence>
<evidence type="ECO:0000256" key="2">
    <source>
        <dbReference type="ARBA" id="ARBA00022759"/>
    </source>
</evidence>
<evidence type="ECO:0000259" key="7">
    <source>
        <dbReference type="SMART" id="SM00278"/>
    </source>
</evidence>
<proteinExistence type="predicted"/>
<protein>
    <submittedName>
        <fullName evidence="9">DNA-binding protein</fullName>
    </submittedName>
</protein>
<evidence type="ECO:0000259" key="8">
    <source>
        <dbReference type="SMART" id="SM00891"/>
    </source>
</evidence>
<dbReference type="Pfam" id="PF14520">
    <property type="entry name" value="HHH_5"/>
    <property type="match status" value="1"/>
</dbReference>
<dbReference type="RefSeq" id="WP_063340748.1">
    <property type="nucleotide sequence ID" value="NZ_LUKJ01000002.1"/>
</dbReference>
<evidence type="ECO:0000256" key="1">
    <source>
        <dbReference type="ARBA" id="ARBA00022722"/>
    </source>
</evidence>
<evidence type="ECO:0000313" key="9">
    <source>
        <dbReference type="EMBL" id="KZN20701.1"/>
    </source>
</evidence>
<dbReference type="SMART" id="SM00278">
    <property type="entry name" value="HhH1"/>
    <property type="match status" value="2"/>
</dbReference>
<keyword evidence="5 9" id="KW-0238">DNA-binding</keyword>
<keyword evidence="4" id="KW-0378">Hydrolase</keyword>
<feature type="domain" description="Helix-hairpin-helix DNA-binding motif class 1" evidence="7">
    <location>
        <begin position="156"/>
        <end position="175"/>
    </location>
</feature>
<dbReference type="InterPro" id="IPR010994">
    <property type="entry name" value="RuvA_2-like"/>
</dbReference>
<evidence type="ECO:0000256" key="4">
    <source>
        <dbReference type="ARBA" id="ARBA00022801"/>
    </source>
</evidence>
<reference evidence="10" key="1">
    <citation type="submission" date="2016-03" db="EMBL/GenBank/DDBJ databases">
        <authorList>
            <person name="Ray J."/>
            <person name="Price M."/>
            <person name="Deutschbauer A."/>
        </authorList>
    </citation>
    <scope>NUCLEOTIDE SEQUENCE [LARGE SCALE GENOMIC DNA]</scope>
    <source>
        <strain evidence="10">FW300-N1B4</strain>
    </source>
</reference>
<dbReference type="Pfam" id="PF02732">
    <property type="entry name" value="ERCC4"/>
    <property type="match status" value="1"/>
</dbReference>
<dbReference type="Proteomes" id="UP000076489">
    <property type="component" value="Unassembled WGS sequence"/>
</dbReference>
<feature type="domain" description="Helix-hairpin-helix DNA-binding motif class 1" evidence="7">
    <location>
        <begin position="188"/>
        <end position="207"/>
    </location>
</feature>
<dbReference type="GO" id="GO:0003684">
    <property type="term" value="F:damaged DNA binding"/>
    <property type="evidence" value="ECO:0007669"/>
    <property type="project" value="TreeGrafter"/>
</dbReference>
<evidence type="ECO:0000256" key="5">
    <source>
        <dbReference type="ARBA" id="ARBA00023125"/>
    </source>
</evidence>
<organism evidence="9 10">
    <name type="scientific">Pseudomonas fluorescens</name>
    <dbReference type="NCBI Taxonomy" id="294"/>
    <lineage>
        <taxon>Bacteria</taxon>
        <taxon>Pseudomonadati</taxon>
        <taxon>Pseudomonadota</taxon>
        <taxon>Gammaproteobacteria</taxon>
        <taxon>Pseudomonadales</taxon>
        <taxon>Pseudomonadaceae</taxon>
        <taxon>Pseudomonas</taxon>
    </lineage>
</organism>
<keyword evidence="3" id="KW-0227">DNA damage</keyword>
<dbReference type="Gene3D" id="3.40.50.10130">
    <property type="match status" value="1"/>
</dbReference>
<accession>A0A166QQM9</accession>
<dbReference type="InterPro" id="IPR006166">
    <property type="entry name" value="ERCC4_domain"/>
</dbReference>
<evidence type="ECO:0000256" key="3">
    <source>
        <dbReference type="ARBA" id="ARBA00022763"/>
    </source>
</evidence>
<dbReference type="EMBL" id="LUKJ01000002">
    <property type="protein sequence ID" value="KZN20701.1"/>
    <property type="molecule type" value="Genomic_DNA"/>
</dbReference>
<dbReference type="SUPFAM" id="SSF47781">
    <property type="entry name" value="RuvA domain 2-like"/>
    <property type="match status" value="1"/>
</dbReference>
<gene>
    <name evidence="9" type="ORF">A1D17_03940</name>
</gene>
<sequence length="234" mass="25356">MSEVTIFCDMRESRSGVLERLRELGADVKVGELSTGDYVVSGELVIERKTASDFILSVMDGRLFNQIAKMKLAYPRPVFLIEGDVYATRSNITREAIDGALSFIVAIEGATVLYVRTPRNAAELIYRMASHCQRGLGYDVAFRRGKTAPGKGEALFLIEGVPGIGPTTASKVLAHFRSTLAFMNASVDELMAVPGLGKKKAERIHSCIRWELPAGEEVGTLASLFADPPATGEA</sequence>
<name>A0A166QQM9_PSEFL</name>
<dbReference type="AlphaFoldDB" id="A0A166QQM9"/>
<dbReference type="PANTHER" id="PTHR10150">
    <property type="entry name" value="DNA REPAIR ENDONUCLEASE XPF"/>
    <property type="match status" value="1"/>
</dbReference>
<dbReference type="InterPro" id="IPR003583">
    <property type="entry name" value="Hlx-hairpin-Hlx_DNA-bd_motif"/>
</dbReference>
<keyword evidence="6" id="KW-0234">DNA repair</keyword>
<dbReference type="GO" id="GO:0003697">
    <property type="term" value="F:single-stranded DNA binding"/>
    <property type="evidence" value="ECO:0007669"/>
    <property type="project" value="TreeGrafter"/>
</dbReference>
<dbReference type="SUPFAM" id="SSF52980">
    <property type="entry name" value="Restriction endonuclease-like"/>
    <property type="match status" value="1"/>
</dbReference>
<dbReference type="GO" id="GO:1901255">
    <property type="term" value="P:nucleotide-excision repair involved in interstrand cross-link repair"/>
    <property type="evidence" value="ECO:0007669"/>
    <property type="project" value="TreeGrafter"/>
</dbReference>
<dbReference type="GO" id="GO:0000014">
    <property type="term" value="F:single-stranded DNA endodeoxyribonuclease activity"/>
    <property type="evidence" value="ECO:0007669"/>
    <property type="project" value="TreeGrafter"/>
</dbReference>
<keyword evidence="2" id="KW-0255">Endonuclease</keyword>
<reference evidence="9 10" key="2">
    <citation type="journal article" date="2018" name="Nature">
        <title>Mutant phenotypes for thousands of bacterial genes of unknown function.</title>
        <authorList>
            <person name="Price M.N."/>
            <person name="Wetmore K.M."/>
            <person name="Waters R.J."/>
            <person name="Callaghan M."/>
            <person name="Ray J."/>
            <person name="Liu H."/>
            <person name="Kuehl J.V."/>
            <person name="Melnyk R.A."/>
            <person name="Lamson J.S."/>
            <person name="Suh Y."/>
            <person name="Carlson H.K."/>
            <person name="Esquivel Z."/>
            <person name="Sadeeshkumar H."/>
            <person name="Chakraborty R."/>
            <person name="Zane G.M."/>
            <person name="Rubin B.E."/>
            <person name="Wall J.D."/>
            <person name="Visel A."/>
            <person name="Bristow J."/>
            <person name="Blow M.J."/>
            <person name="Arkin A.P."/>
            <person name="Deutschbauer A.M."/>
        </authorList>
    </citation>
    <scope>NUCLEOTIDE SEQUENCE [LARGE SCALE GENOMIC DNA]</scope>
    <source>
        <strain evidence="9 10">FW300-N1B4</strain>
    </source>
</reference>
<comment type="caution">
    <text evidence="9">The sequence shown here is derived from an EMBL/GenBank/DDBJ whole genome shotgun (WGS) entry which is preliminary data.</text>
</comment>
<dbReference type="GO" id="GO:0000724">
    <property type="term" value="P:double-strand break repair via homologous recombination"/>
    <property type="evidence" value="ECO:0007669"/>
    <property type="project" value="TreeGrafter"/>
</dbReference>
<dbReference type="InterPro" id="IPR011335">
    <property type="entry name" value="Restrct_endonuc-II-like"/>
</dbReference>
<dbReference type="SMART" id="SM00891">
    <property type="entry name" value="ERCC4"/>
    <property type="match status" value="1"/>
</dbReference>
<feature type="domain" description="ERCC4" evidence="8">
    <location>
        <begin position="5"/>
        <end position="85"/>
    </location>
</feature>
<dbReference type="OrthoDB" id="8558869at2"/>